<keyword evidence="3" id="KW-1185">Reference proteome</keyword>
<protein>
    <submittedName>
        <fullName evidence="4">Ghrelin and obestatin prepropeptide</fullName>
    </submittedName>
</protein>
<organism evidence="4">
    <name type="scientific">Schistocephalus solidus</name>
    <name type="common">Tapeworm</name>
    <dbReference type="NCBI Taxonomy" id="70667"/>
    <lineage>
        <taxon>Eukaryota</taxon>
        <taxon>Metazoa</taxon>
        <taxon>Spiralia</taxon>
        <taxon>Lophotrochozoa</taxon>
        <taxon>Platyhelminthes</taxon>
        <taxon>Cestoda</taxon>
        <taxon>Eucestoda</taxon>
        <taxon>Diphyllobothriidea</taxon>
        <taxon>Diphyllobothriidae</taxon>
        <taxon>Schistocephalus</taxon>
    </lineage>
</organism>
<feature type="region of interest" description="Disordered" evidence="1">
    <location>
        <begin position="137"/>
        <end position="176"/>
    </location>
</feature>
<feature type="compositionally biased region" description="Polar residues" evidence="1">
    <location>
        <begin position="68"/>
        <end position="88"/>
    </location>
</feature>
<dbReference type="STRING" id="70667.A0A183TQU2"/>
<reference evidence="2 3" key="2">
    <citation type="submission" date="2018-11" db="EMBL/GenBank/DDBJ databases">
        <authorList>
            <consortium name="Pathogen Informatics"/>
        </authorList>
    </citation>
    <scope>NUCLEOTIDE SEQUENCE [LARGE SCALE GENOMIC DNA]</scope>
    <source>
        <strain evidence="2 3">NST_G2</strain>
    </source>
</reference>
<feature type="compositionally biased region" description="Low complexity" evidence="1">
    <location>
        <begin position="157"/>
        <end position="176"/>
    </location>
</feature>
<dbReference type="EMBL" id="UYSU01045474">
    <property type="protein sequence ID" value="VDM05226.1"/>
    <property type="molecule type" value="Genomic_DNA"/>
</dbReference>
<evidence type="ECO:0000313" key="4">
    <source>
        <dbReference type="WBParaSite" id="SSLN_0001955701-mRNA-1"/>
    </source>
</evidence>
<gene>
    <name evidence="2" type="ORF">SSLN_LOCUS18840</name>
</gene>
<dbReference type="WBParaSite" id="SSLN_0001955701-mRNA-1">
    <property type="protein sequence ID" value="SSLN_0001955701-mRNA-1"/>
    <property type="gene ID" value="SSLN_0001955701"/>
</dbReference>
<name>A0A183TQU2_SCHSO</name>
<proteinExistence type="predicted"/>
<evidence type="ECO:0000256" key="1">
    <source>
        <dbReference type="SAM" id="MobiDB-lite"/>
    </source>
</evidence>
<dbReference type="OrthoDB" id="6276349at2759"/>
<sequence length="176" mass="19046">MKLRCWTACLSLTATLIILLVFVVIQRRPWKQAAKRVRTSGIWFPHLPFTQGLGGYSHGRQAPVGGSALSTESTPANKNENKSASSQLEEILQPSGKRPRYSGSLSQVVQGRSLARELVLSDSSLALQLPHSLLLPHLSPVSRQSQEDRRWERAQVAGAAGAAPGRATTPGSDLTE</sequence>
<feature type="region of interest" description="Disordered" evidence="1">
    <location>
        <begin position="60"/>
        <end position="103"/>
    </location>
</feature>
<dbReference type="Proteomes" id="UP000275846">
    <property type="component" value="Unassembled WGS sequence"/>
</dbReference>
<reference evidence="4" key="1">
    <citation type="submission" date="2016-06" db="UniProtKB">
        <authorList>
            <consortium name="WormBaseParasite"/>
        </authorList>
    </citation>
    <scope>IDENTIFICATION</scope>
</reference>
<evidence type="ECO:0000313" key="2">
    <source>
        <dbReference type="EMBL" id="VDM05226.1"/>
    </source>
</evidence>
<evidence type="ECO:0000313" key="3">
    <source>
        <dbReference type="Proteomes" id="UP000275846"/>
    </source>
</evidence>
<accession>A0A183TQU2</accession>
<dbReference type="AlphaFoldDB" id="A0A183TQU2"/>